<evidence type="ECO:0000259" key="8">
    <source>
        <dbReference type="PROSITE" id="PS50110"/>
    </source>
</evidence>
<organism evidence="10 11">
    <name type="scientific">Paenibacillus selenitireducens</name>
    <dbReference type="NCBI Taxonomy" id="1324314"/>
    <lineage>
        <taxon>Bacteria</taxon>
        <taxon>Bacillati</taxon>
        <taxon>Bacillota</taxon>
        <taxon>Bacilli</taxon>
        <taxon>Bacillales</taxon>
        <taxon>Paenibacillaceae</taxon>
        <taxon>Paenibacillus</taxon>
    </lineage>
</organism>
<name>A0A1T2X467_9BACL</name>
<dbReference type="PANTHER" id="PTHR48111">
    <property type="entry name" value="REGULATOR OF RPOS"/>
    <property type="match status" value="1"/>
</dbReference>
<dbReference type="Proteomes" id="UP000190188">
    <property type="component" value="Unassembled WGS sequence"/>
</dbReference>
<gene>
    <name evidence="10" type="ORF">BVG16_23090</name>
</gene>
<evidence type="ECO:0000259" key="9">
    <source>
        <dbReference type="PROSITE" id="PS51755"/>
    </source>
</evidence>
<feature type="modified residue" description="4-aspartylphosphate" evidence="6">
    <location>
        <position position="53"/>
    </location>
</feature>
<dbReference type="InterPro" id="IPR001789">
    <property type="entry name" value="Sig_transdc_resp-reg_receiver"/>
</dbReference>
<evidence type="ECO:0000256" key="6">
    <source>
        <dbReference type="PROSITE-ProRule" id="PRU00169"/>
    </source>
</evidence>
<dbReference type="Pfam" id="PF00486">
    <property type="entry name" value="Trans_reg_C"/>
    <property type="match status" value="1"/>
</dbReference>
<dbReference type="InterPro" id="IPR001867">
    <property type="entry name" value="OmpR/PhoB-type_DNA-bd"/>
</dbReference>
<protein>
    <submittedName>
        <fullName evidence="10">DNA-binding response regulator</fullName>
    </submittedName>
</protein>
<evidence type="ECO:0000256" key="4">
    <source>
        <dbReference type="ARBA" id="ARBA00023125"/>
    </source>
</evidence>
<dbReference type="PROSITE" id="PS50110">
    <property type="entry name" value="RESPONSE_REGULATORY"/>
    <property type="match status" value="1"/>
</dbReference>
<accession>A0A1T2X467</accession>
<dbReference type="InterPro" id="IPR039420">
    <property type="entry name" value="WalR-like"/>
</dbReference>
<dbReference type="RefSeq" id="WP_078501562.1">
    <property type="nucleotide sequence ID" value="NZ_MSZX01000010.1"/>
</dbReference>
<keyword evidence="3" id="KW-0805">Transcription regulation</keyword>
<dbReference type="SUPFAM" id="SSF52172">
    <property type="entry name" value="CheY-like"/>
    <property type="match status" value="1"/>
</dbReference>
<proteinExistence type="predicted"/>
<dbReference type="EMBL" id="MSZX01000010">
    <property type="protein sequence ID" value="OPA74647.1"/>
    <property type="molecule type" value="Genomic_DNA"/>
</dbReference>
<evidence type="ECO:0000256" key="5">
    <source>
        <dbReference type="ARBA" id="ARBA00023163"/>
    </source>
</evidence>
<dbReference type="Gene3D" id="6.10.250.690">
    <property type="match status" value="1"/>
</dbReference>
<feature type="domain" description="Response regulatory" evidence="8">
    <location>
        <begin position="4"/>
        <end position="118"/>
    </location>
</feature>
<dbReference type="Gene3D" id="3.40.50.2300">
    <property type="match status" value="1"/>
</dbReference>
<feature type="DNA-binding region" description="OmpR/PhoB-type" evidence="7">
    <location>
        <begin position="131"/>
        <end position="229"/>
    </location>
</feature>
<evidence type="ECO:0000256" key="2">
    <source>
        <dbReference type="ARBA" id="ARBA00023012"/>
    </source>
</evidence>
<keyword evidence="5" id="KW-0804">Transcription</keyword>
<keyword evidence="4 7" id="KW-0238">DNA-binding</keyword>
<comment type="caution">
    <text evidence="10">The sequence shown here is derived from an EMBL/GenBank/DDBJ whole genome shotgun (WGS) entry which is preliminary data.</text>
</comment>
<evidence type="ECO:0000313" key="10">
    <source>
        <dbReference type="EMBL" id="OPA74647.1"/>
    </source>
</evidence>
<dbReference type="GO" id="GO:0000156">
    <property type="term" value="F:phosphorelay response regulator activity"/>
    <property type="evidence" value="ECO:0007669"/>
    <property type="project" value="TreeGrafter"/>
</dbReference>
<dbReference type="CDD" id="cd00383">
    <property type="entry name" value="trans_reg_C"/>
    <property type="match status" value="1"/>
</dbReference>
<dbReference type="GO" id="GO:0000976">
    <property type="term" value="F:transcription cis-regulatory region binding"/>
    <property type="evidence" value="ECO:0007669"/>
    <property type="project" value="TreeGrafter"/>
</dbReference>
<keyword evidence="2" id="KW-0902">Two-component regulatory system</keyword>
<dbReference type="SMART" id="SM00862">
    <property type="entry name" value="Trans_reg_C"/>
    <property type="match status" value="1"/>
</dbReference>
<dbReference type="InterPro" id="IPR036388">
    <property type="entry name" value="WH-like_DNA-bd_sf"/>
</dbReference>
<reference evidence="10 11" key="1">
    <citation type="submission" date="2017-01" db="EMBL/GenBank/DDBJ databases">
        <title>Genome analysis of Paenibacillus selenitrireducens ES3-24.</title>
        <authorList>
            <person name="Xu D."/>
            <person name="Yao R."/>
            <person name="Zheng S."/>
        </authorList>
    </citation>
    <scope>NUCLEOTIDE SEQUENCE [LARGE SCALE GENOMIC DNA]</scope>
    <source>
        <strain evidence="10 11">ES3-24</strain>
    </source>
</reference>
<keyword evidence="11" id="KW-1185">Reference proteome</keyword>
<dbReference type="FunFam" id="1.10.10.10:FF:000005">
    <property type="entry name" value="Two-component system response regulator"/>
    <property type="match status" value="1"/>
</dbReference>
<sequence length="243" mass="27966">MPERILIIEDDTDIARLVQQLFESNAYEAVAVHDGEIGLKVALEETWDLILLDLSLPEISGIELLKILRDRGKKVPVIIVTAVDRTESVVESFEIGANDYVTKPFNTSELLARVRNMLNIFSHIQDRQPSKHPITVGDLHIDPESRKVTRGEDQMELTPKEFDLLCYLASHKNKVCSRENILNDVWGYDFMADTNVIDVFIRYLRQKIDKGRKHKMIQTVRGIGYSLRDPESTEMNEEEQEEN</sequence>
<dbReference type="SMART" id="SM00448">
    <property type="entry name" value="REC"/>
    <property type="match status" value="1"/>
</dbReference>
<evidence type="ECO:0000256" key="7">
    <source>
        <dbReference type="PROSITE-ProRule" id="PRU01091"/>
    </source>
</evidence>
<dbReference type="GO" id="GO:0006355">
    <property type="term" value="P:regulation of DNA-templated transcription"/>
    <property type="evidence" value="ECO:0007669"/>
    <property type="project" value="InterPro"/>
</dbReference>
<dbReference type="GO" id="GO:0005829">
    <property type="term" value="C:cytosol"/>
    <property type="evidence" value="ECO:0007669"/>
    <property type="project" value="TreeGrafter"/>
</dbReference>
<dbReference type="Pfam" id="PF00072">
    <property type="entry name" value="Response_reg"/>
    <property type="match status" value="1"/>
</dbReference>
<dbReference type="PROSITE" id="PS51755">
    <property type="entry name" value="OMPR_PHOB"/>
    <property type="match status" value="1"/>
</dbReference>
<dbReference type="GO" id="GO:0032993">
    <property type="term" value="C:protein-DNA complex"/>
    <property type="evidence" value="ECO:0007669"/>
    <property type="project" value="TreeGrafter"/>
</dbReference>
<evidence type="ECO:0000256" key="3">
    <source>
        <dbReference type="ARBA" id="ARBA00023015"/>
    </source>
</evidence>
<evidence type="ECO:0000313" key="11">
    <source>
        <dbReference type="Proteomes" id="UP000190188"/>
    </source>
</evidence>
<feature type="domain" description="OmpR/PhoB-type" evidence="9">
    <location>
        <begin position="131"/>
        <end position="229"/>
    </location>
</feature>
<dbReference type="STRING" id="1324314.BVG16_23090"/>
<dbReference type="Gene3D" id="1.10.10.10">
    <property type="entry name" value="Winged helix-like DNA-binding domain superfamily/Winged helix DNA-binding domain"/>
    <property type="match status" value="1"/>
</dbReference>
<evidence type="ECO:0000256" key="1">
    <source>
        <dbReference type="ARBA" id="ARBA00022553"/>
    </source>
</evidence>
<dbReference type="InterPro" id="IPR011006">
    <property type="entry name" value="CheY-like_superfamily"/>
</dbReference>
<dbReference type="PANTHER" id="PTHR48111:SF22">
    <property type="entry name" value="REGULATOR OF RPOS"/>
    <property type="match status" value="1"/>
</dbReference>
<keyword evidence="1 6" id="KW-0597">Phosphoprotein</keyword>
<dbReference type="AlphaFoldDB" id="A0A1T2X467"/>
<dbReference type="CDD" id="cd17574">
    <property type="entry name" value="REC_OmpR"/>
    <property type="match status" value="1"/>
</dbReference>
<dbReference type="OrthoDB" id="188184at2"/>